<dbReference type="EC" id="2.4.1.21" evidence="7"/>
<dbReference type="Pfam" id="PF00534">
    <property type="entry name" value="Glycos_transf_1"/>
    <property type="match status" value="1"/>
</dbReference>
<reference evidence="10 11" key="1">
    <citation type="submission" date="2024-11" db="EMBL/GenBank/DDBJ databases">
        <authorList>
            <person name="Heng Y.C."/>
            <person name="Lim A.C.H."/>
            <person name="Lee J.K.Y."/>
            <person name="Kittelmann S."/>
        </authorList>
    </citation>
    <scope>NUCLEOTIDE SEQUENCE [LARGE SCALE GENOMIC DNA]</scope>
    <source>
        <strain evidence="10 11">WILCCON 0114</strain>
    </source>
</reference>
<dbReference type="SUPFAM" id="SSF53756">
    <property type="entry name" value="UDP-Glycosyltransferase/glycogen phosphorylase"/>
    <property type="match status" value="1"/>
</dbReference>
<dbReference type="InterPro" id="IPR001296">
    <property type="entry name" value="Glyco_trans_1"/>
</dbReference>
<organism evidence="10 11">
    <name type="scientific">Clostridium neuense</name>
    <dbReference type="NCBI Taxonomy" id="1728934"/>
    <lineage>
        <taxon>Bacteria</taxon>
        <taxon>Bacillati</taxon>
        <taxon>Bacillota</taxon>
        <taxon>Clostridia</taxon>
        <taxon>Eubacteriales</taxon>
        <taxon>Clostridiaceae</taxon>
        <taxon>Clostridium</taxon>
    </lineage>
</organism>
<evidence type="ECO:0000313" key="10">
    <source>
        <dbReference type="EMBL" id="MFL0251794.1"/>
    </source>
</evidence>
<dbReference type="InterPro" id="IPR013534">
    <property type="entry name" value="Starch_synth_cat_dom"/>
</dbReference>
<accession>A0ABW8TGX8</accession>
<evidence type="ECO:0000256" key="5">
    <source>
        <dbReference type="ARBA" id="ARBA00022679"/>
    </source>
</evidence>
<name>A0ABW8TGX8_9CLOT</name>
<evidence type="ECO:0000256" key="4">
    <source>
        <dbReference type="ARBA" id="ARBA00022676"/>
    </source>
</evidence>
<sequence length="478" mass="54992">MKVLFAASESFPFLKTGGLGDVAYALPKALRKLGVDARVIIPKYSDIPEKFKYNTHHIASFGVPVGWRSQYGGLEYYEYDGIPFYFIDNEYYFKRSGAYGYYDDGERFAYFSRAVLQAITYMGDFNPDVIHCNDWQTAMIPVLLKDHYRDYSNYNHIKTIYTIHNLKYQGVFDPKVLGELLCLNEGYYSENCLKFYDGISYMKGGLMFADKISTVSNTYAEEIKTPYYGEGLHGIMQTRANDLWGIVNGIDYDLMNPSTDKDLFFNYDSNNLYNKTRNKTELQKMLNLPYSEGTPLIGIVSRLVDQKGFDLIAYILEELLQDGIQLVVLGTGEKKYEDMFKYFAFKYPSKLSANIYFDSSLAQKIYAASDMFLMPSLFEPCGIGQLIALRYGSLPIVRETGGLKDTVHPFNPCNGEGNGFSFTNYNAHDMLHVIRNAEYFYYNEKDNWTKLVKRAMCENNSWNNSAKTYINLYNSVLY</sequence>
<feature type="binding site" evidence="7">
    <location>
        <position position="15"/>
    </location>
    <ligand>
        <name>ADP-alpha-D-glucose</name>
        <dbReference type="ChEBI" id="CHEBI:57498"/>
    </ligand>
</feature>
<comment type="pathway">
    <text evidence="7">Glycan biosynthesis; glycogen biosynthesis.</text>
</comment>
<dbReference type="PANTHER" id="PTHR45825">
    <property type="entry name" value="GRANULE-BOUND STARCH SYNTHASE 1, CHLOROPLASTIC/AMYLOPLASTIC"/>
    <property type="match status" value="1"/>
</dbReference>
<feature type="domain" description="Starch synthase catalytic" evidence="9">
    <location>
        <begin position="2"/>
        <end position="237"/>
    </location>
</feature>
<dbReference type="Proteomes" id="UP001623592">
    <property type="component" value="Unassembled WGS sequence"/>
</dbReference>
<keyword evidence="5 7" id="KW-0808">Transferase</keyword>
<keyword evidence="4 7" id="KW-0328">Glycosyltransferase</keyword>
<comment type="caution">
    <text evidence="10">The sequence shown here is derived from an EMBL/GenBank/DDBJ whole genome shotgun (WGS) entry which is preliminary data.</text>
</comment>
<dbReference type="NCBIfam" id="NF001898">
    <property type="entry name" value="PRK00654.1-1"/>
    <property type="match status" value="1"/>
</dbReference>
<dbReference type="Gene3D" id="3.40.50.2000">
    <property type="entry name" value="Glycogen Phosphorylase B"/>
    <property type="match status" value="2"/>
</dbReference>
<dbReference type="NCBIfam" id="TIGR02095">
    <property type="entry name" value="glgA"/>
    <property type="match status" value="1"/>
</dbReference>
<evidence type="ECO:0000256" key="6">
    <source>
        <dbReference type="ARBA" id="ARBA00023056"/>
    </source>
</evidence>
<dbReference type="GO" id="GO:0009011">
    <property type="term" value="F:alpha-1,4-glucan glucosyltransferase (ADP-glucose donor) activity"/>
    <property type="evidence" value="ECO:0007669"/>
    <property type="project" value="UniProtKB-EC"/>
</dbReference>
<evidence type="ECO:0000259" key="8">
    <source>
        <dbReference type="Pfam" id="PF00534"/>
    </source>
</evidence>
<dbReference type="HAMAP" id="MF_00484">
    <property type="entry name" value="Glycogen_synth"/>
    <property type="match status" value="1"/>
</dbReference>
<dbReference type="EMBL" id="JBJIAA010000012">
    <property type="protein sequence ID" value="MFL0251794.1"/>
    <property type="molecule type" value="Genomic_DNA"/>
</dbReference>
<comment type="function">
    <text evidence="2 7">Synthesizes alpha-1,4-glucan chains using ADP-glucose.</text>
</comment>
<evidence type="ECO:0000259" key="9">
    <source>
        <dbReference type="Pfam" id="PF08323"/>
    </source>
</evidence>
<evidence type="ECO:0000256" key="7">
    <source>
        <dbReference type="HAMAP-Rule" id="MF_00484"/>
    </source>
</evidence>
<evidence type="ECO:0000256" key="3">
    <source>
        <dbReference type="ARBA" id="ARBA00010281"/>
    </source>
</evidence>
<dbReference type="Pfam" id="PF08323">
    <property type="entry name" value="Glyco_transf_5"/>
    <property type="match status" value="1"/>
</dbReference>
<evidence type="ECO:0000313" key="11">
    <source>
        <dbReference type="Proteomes" id="UP001623592"/>
    </source>
</evidence>
<feature type="domain" description="Glycosyl transferase family 1" evidence="8">
    <location>
        <begin position="292"/>
        <end position="436"/>
    </location>
</feature>
<dbReference type="RefSeq" id="WP_406788443.1">
    <property type="nucleotide sequence ID" value="NZ_JBJIAA010000012.1"/>
</dbReference>
<dbReference type="InterPro" id="IPR011835">
    <property type="entry name" value="GS/SS"/>
</dbReference>
<dbReference type="CDD" id="cd03791">
    <property type="entry name" value="GT5_Glycogen_synthase_DULL1-like"/>
    <property type="match status" value="1"/>
</dbReference>
<proteinExistence type="inferred from homology"/>
<evidence type="ECO:0000256" key="2">
    <source>
        <dbReference type="ARBA" id="ARBA00002764"/>
    </source>
</evidence>
<gene>
    <name evidence="7 10" type="primary">glgA</name>
    <name evidence="10" type="ORF">ACJDT4_15350</name>
</gene>
<protein>
    <recommendedName>
        <fullName evidence="7">Glycogen synthase</fullName>
        <ecNumber evidence="7">2.4.1.21</ecNumber>
    </recommendedName>
    <alternativeName>
        <fullName evidence="7">Starch [bacterial glycogen] synthase</fullName>
    </alternativeName>
</protein>
<evidence type="ECO:0000256" key="1">
    <source>
        <dbReference type="ARBA" id="ARBA00001478"/>
    </source>
</evidence>
<dbReference type="PANTHER" id="PTHR45825:SF11">
    <property type="entry name" value="ALPHA AMYLASE DOMAIN-CONTAINING PROTEIN"/>
    <property type="match status" value="1"/>
</dbReference>
<keyword evidence="6 7" id="KW-0320">Glycogen biosynthesis</keyword>
<comment type="similarity">
    <text evidence="3 7">Belongs to the glycosyltransferase 1 family. Bacterial/plant glycogen synthase subfamily.</text>
</comment>
<keyword evidence="11" id="KW-1185">Reference proteome</keyword>
<comment type="catalytic activity">
    <reaction evidence="1 7">
        <text>[(1-&gt;4)-alpha-D-glucosyl](n) + ADP-alpha-D-glucose = [(1-&gt;4)-alpha-D-glucosyl](n+1) + ADP + H(+)</text>
        <dbReference type="Rhea" id="RHEA:18189"/>
        <dbReference type="Rhea" id="RHEA-COMP:9584"/>
        <dbReference type="Rhea" id="RHEA-COMP:9587"/>
        <dbReference type="ChEBI" id="CHEBI:15378"/>
        <dbReference type="ChEBI" id="CHEBI:15444"/>
        <dbReference type="ChEBI" id="CHEBI:57498"/>
        <dbReference type="ChEBI" id="CHEBI:456216"/>
        <dbReference type="EC" id="2.4.1.21"/>
    </reaction>
</comment>